<name>A0A7X0NGP5_9GAMM</name>
<accession>A0A7X0NGP5</accession>
<dbReference type="RefSeq" id="WP_184423945.1">
    <property type="nucleotide sequence ID" value="NZ_BAABLB010000028.1"/>
</dbReference>
<keyword evidence="2" id="KW-1185">Reference proteome</keyword>
<organism evidence="1 2">
    <name type="scientific">Thalassotalea piscium</name>
    <dbReference type="NCBI Taxonomy" id="1230533"/>
    <lineage>
        <taxon>Bacteria</taxon>
        <taxon>Pseudomonadati</taxon>
        <taxon>Pseudomonadota</taxon>
        <taxon>Gammaproteobacteria</taxon>
        <taxon>Alteromonadales</taxon>
        <taxon>Colwelliaceae</taxon>
        <taxon>Thalassotalea</taxon>
    </lineage>
</organism>
<protein>
    <submittedName>
        <fullName evidence="1">PRTRC genetic system protein C</fullName>
    </submittedName>
</protein>
<evidence type="ECO:0000313" key="1">
    <source>
        <dbReference type="EMBL" id="MBB6543146.1"/>
    </source>
</evidence>
<dbReference type="InterPro" id="IPR032866">
    <property type="entry name" value="Prok_Ub"/>
</dbReference>
<comment type="caution">
    <text evidence="1">The sequence shown here is derived from an EMBL/GenBank/DDBJ whole genome shotgun (WGS) entry which is preliminary data.</text>
</comment>
<dbReference type="AlphaFoldDB" id="A0A7X0NGP5"/>
<dbReference type="EMBL" id="JACHHU010000010">
    <property type="protein sequence ID" value="MBB6543146.1"/>
    <property type="molecule type" value="Genomic_DNA"/>
</dbReference>
<evidence type="ECO:0000313" key="2">
    <source>
        <dbReference type="Proteomes" id="UP000537141"/>
    </source>
</evidence>
<dbReference type="Pfam" id="PF14454">
    <property type="entry name" value="Prok_Ub"/>
    <property type="match status" value="1"/>
</dbReference>
<dbReference type="Proteomes" id="UP000537141">
    <property type="component" value="Unassembled WGS sequence"/>
</dbReference>
<reference evidence="1 2" key="1">
    <citation type="submission" date="2020-08" db="EMBL/GenBank/DDBJ databases">
        <title>Genomic Encyclopedia of Type Strains, Phase IV (KMG-IV): sequencing the most valuable type-strain genomes for metagenomic binning, comparative biology and taxonomic classification.</title>
        <authorList>
            <person name="Goeker M."/>
        </authorList>
    </citation>
    <scope>NUCLEOTIDE SEQUENCE [LARGE SCALE GENOMIC DNA]</scope>
    <source>
        <strain evidence="1 2">DSM 26287</strain>
    </source>
</reference>
<sequence>MKFKNLPRKFKIGATIIEDPSPTSNLDQVHEILAQQYPLLRNTHIFESDGRLSQCGTYIEYEIVLPPVKTQG</sequence>
<proteinExistence type="predicted"/>
<gene>
    <name evidence="1" type="ORF">HNQ55_001653</name>
</gene>